<evidence type="ECO:0000256" key="1">
    <source>
        <dbReference type="SAM" id="Coils"/>
    </source>
</evidence>
<keyword evidence="3" id="KW-0472">Membrane</keyword>
<reference evidence="4" key="1">
    <citation type="submission" date="2019-11" db="EMBL/GenBank/DDBJ databases">
        <title>Microbial mats filling the niche in hypersaline microbial mats.</title>
        <authorList>
            <person name="Wong H.L."/>
            <person name="Macleod F.I."/>
            <person name="White R.A. III"/>
            <person name="Burns B.P."/>
        </authorList>
    </citation>
    <scope>NUCLEOTIDE SEQUENCE</scope>
    <source>
        <strain evidence="4">Rbin_158</strain>
    </source>
</reference>
<accession>A0A9D5JVF2</accession>
<keyword evidence="3" id="KW-1133">Transmembrane helix</keyword>
<evidence type="ECO:0000256" key="3">
    <source>
        <dbReference type="SAM" id="Phobius"/>
    </source>
</evidence>
<organism evidence="4 5">
    <name type="scientific">candidate division KSB3 bacterium</name>
    <dbReference type="NCBI Taxonomy" id="2044937"/>
    <lineage>
        <taxon>Bacteria</taxon>
        <taxon>candidate division KSB3</taxon>
    </lineage>
</organism>
<keyword evidence="1" id="KW-0175">Coiled coil</keyword>
<feature type="transmembrane region" description="Helical" evidence="3">
    <location>
        <begin position="108"/>
        <end position="128"/>
    </location>
</feature>
<protein>
    <submittedName>
        <fullName evidence="4">Uncharacterized protein</fullName>
    </submittedName>
</protein>
<dbReference type="EMBL" id="WJJP01000310">
    <property type="protein sequence ID" value="MBD3324859.1"/>
    <property type="molecule type" value="Genomic_DNA"/>
</dbReference>
<evidence type="ECO:0000313" key="4">
    <source>
        <dbReference type="EMBL" id="MBD3324859.1"/>
    </source>
</evidence>
<dbReference type="Proteomes" id="UP000649604">
    <property type="component" value="Unassembled WGS sequence"/>
</dbReference>
<feature type="coiled-coil region" evidence="1">
    <location>
        <begin position="163"/>
        <end position="216"/>
    </location>
</feature>
<evidence type="ECO:0000256" key="2">
    <source>
        <dbReference type="SAM" id="MobiDB-lite"/>
    </source>
</evidence>
<comment type="caution">
    <text evidence="4">The sequence shown here is derived from an EMBL/GenBank/DDBJ whole genome shotgun (WGS) entry which is preliminary data.</text>
</comment>
<proteinExistence type="predicted"/>
<dbReference type="AlphaFoldDB" id="A0A9D5JVF2"/>
<gene>
    <name evidence="4" type="ORF">GF339_09760</name>
</gene>
<keyword evidence="3" id="KW-0812">Transmembrane</keyword>
<feature type="transmembrane region" description="Helical" evidence="3">
    <location>
        <begin position="635"/>
        <end position="657"/>
    </location>
</feature>
<sequence length="700" mass="79699">MKGMTVGAHDRKIQMIIRETSGMKKAELELVARPFTEIISGDIADVTTIAIGLSDPQVTLPPGGLQRVEVTIGGFAQAGSYLGGITIHDTVSGEQKEVSIRVSVKDAWPFPILVLLVSVLVASGVNHWTKKGRRKNRLDQHVAELHKTINLAGTENHPFLLEAEQLLETAREQNQNYHFAQAEAAIEGVQQKLAQYEQRKQESEELRQRIQTVLQDVRDLGDHDPQAARLAGELIHLLPNIDTDYEETAAVFKQLEAFFAAYRLARKDLQTAREKLFSNREYVRKADKSKIEFMLDEIDRLLATAKNMSALDEVNTLLRKVAFELSPEKINENMFRSQRLQKRLETYTERVKEVTGSQVSRVVTTWHDTADTALADNRYDDADDALAKLDTALEIIEQIKQAERRIKGRDPKMTELRRIIREGKSYLEGTSWEALHRAEHDVRQVLEILDGQREEYEPFQAEAQEASPDMPEGAEEAPPSDDIPTAEAERPADIRPLSSEDLQHNLDRLMHEASRYPKLRENMLKWREYCAKLLEFDELIEMSEYLRLIQDELELYDRIQAIRTQAEAKNLPAVLRLTQQAEQMLLHDDQDERDAFHRAEVLTDAAKSLLDERHHDGELDQVLSYLRSPNTASHLITYGTLSSYFVIATVLGFQILYVPNPDFGAILFEDYLSLVLWAFGLEGAKLTATNVYEAYFKKAG</sequence>
<name>A0A9D5JVF2_9BACT</name>
<evidence type="ECO:0000313" key="5">
    <source>
        <dbReference type="Proteomes" id="UP000649604"/>
    </source>
</evidence>
<feature type="region of interest" description="Disordered" evidence="2">
    <location>
        <begin position="459"/>
        <end position="499"/>
    </location>
</feature>